<reference evidence="3" key="1">
    <citation type="journal article" date="2019" name="Int. J. Syst. Evol. Microbiol.">
        <title>The Global Catalogue of Microorganisms (GCM) 10K type strain sequencing project: providing services to taxonomists for standard genome sequencing and annotation.</title>
        <authorList>
            <consortium name="The Broad Institute Genomics Platform"/>
            <consortium name="The Broad Institute Genome Sequencing Center for Infectious Disease"/>
            <person name="Wu L."/>
            <person name="Ma J."/>
        </authorList>
    </citation>
    <scope>NUCLEOTIDE SEQUENCE [LARGE SCALE GENOMIC DNA]</scope>
    <source>
        <strain evidence="3">CGMCC 1.12750</strain>
    </source>
</reference>
<dbReference type="Proteomes" id="UP001596516">
    <property type="component" value="Unassembled WGS sequence"/>
</dbReference>
<dbReference type="Pfam" id="PF03473">
    <property type="entry name" value="MOSC"/>
    <property type="match status" value="1"/>
</dbReference>
<protein>
    <submittedName>
        <fullName evidence="2">MOSC domain-containing protein</fullName>
    </submittedName>
</protein>
<evidence type="ECO:0000313" key="3">
    <source>
        <dbReference type="Proteomes" id="UP001596516"/>
    </source>
</evidence>
<evidence type="ECO:0000259" key="1">
    <source>
        <dbReference type="PROSITE" id="PS51340"/>
    </source>
</evidence>
<dbReference type="PROSITE" id="PS51340">
    <property type="entry name" value="MOSC"/>
    <property type="match status" value="1"/>
</dbReference>
<feature type="domain" description="MOSC" evidence="1">
    <location>
        <begin position="106"/>
        <end position="245"/>
    </location>
</feature>
<keyword evidence="3" id="KW-1185">Reference proteome</keyword>
<sequence length="245" mass="26956">MTGLLAHICRHPVKSIGYEELEGALLEQGRALPHDRHWAIAHEAAETIEGWAPKMNFVRGVAGPELMAIRAQLSRGHLTLHHPRQGDITLCPDTEGARLIDWIRPLWPEGRPAPARVVHVPGQALSDVPEPYVAVLNLASNRALSARMGQDLSIHRWRGNLWLEGLEPWQEFDLIGQRLKLGEAVLRIVRPITRCKATMANPETGAVDADTLGALRAGYGHQDFGTYALVEQGGSISLGDRVEVL</sequence>
<dbReference type="Gene3D" id="2.40.33.20">
    <property type="entry name" value="PK beta-barrel domain-like"/>
    <property type="match status" value="1"/>
</dbReference>
<proteinExistence type="predicted"/>
<accession>A0ABW2UFV9</accession>
<dbReference type="InterPro" id="IPR005302">
    <property type="entry name" value="MoCF_Sase_C"/>
</dbReference>
<dbReference type="InterPro" id="IPR005303">
    <property type="entry name" value="MOCOS_middle"/>
</dbReference>
<gene>
    <name evidence="2" type="ORF">ACFQXB_01485</name>
</gene>
<dbReference type="EMBL" id="JBHTFQ010000001">
    <property type="protein sequence ID" value="MFC7702863.1"/>
    <property type="molecule type" value="Genomic_DNA"/>
</dbReference>
<organism evidence="2 3">
    <name type="scientific">Plastorhodobacter daqingensis</name>
    <dbReference type="NCBI Taxonomy" id="1387281"/>
    <lineage>
        <taxon>Bacteria</taxon>
        <taxon>Pseudomonadati</taxon>
        <taxon>Pseudomonadota</taxon>
        <taxon>Alphaproteobacteria</taxon>
        <taxon>Rhodobacterales</taxon>
        <taxon>Paracoccaceae</taxon>
        <taxon>Plastorhodobacter</taxon>
    </lineage>
</organism>
<dbReference type="SUPFAM" id="SSF50800">
    <property type="entry name" value="PK beta-barrel domain-like"/>
    <property type="match status" value="1"/>
</dbReference>
<name>A0ABW2UFV9_9RHOB</name>
<dbReference type="InterPro" id="IPR011037">
    <property type="entry name" value="Pyrv_Knase-like_insert_dom_sf"/>
</dbReference>
<comment type="caution">
    <text evidence="2">The sequence shown here is derived from an EMBL/GenBank/DDBJ whole genome shotgun (WGS) entry which is preliminary data.</text>
</comment>
<dbReference type="Pfam" id="PF03476">
    <property type="entry name" value="MOSC_N"/>
    <property type="match status" value="1"/>
</dbReference>
<dbReference type="RefSeq" id="WP_377398023.1">
    <property type="nucleotide sequence ID" value="NZ_JBHTFQ010000001.1"/>
</dbReference>
<evidence type="ECO:0000313" key="2">
    <source>
        <dbReference type="EMBL" id="MFC7702863.1"/>
    </source>
</evidence>